<comment type="similarity">
    <text evidence="3">Belongs to the HARBI1 family.</text>
</comment>
<dbReference type="EMBL" id="CAVNYO010000444">
    <property type="protein sequence ID" value="CAK5281870.1"/>
    <property type="molecule type" value="Genomic_DNA"/>
</dbReference>
<dbReference type="PANTHER" id="PTHR22930:SF221">
    <property type="entry name" value="NUCLEASE HARBI1"/>
    <property type="match status" value="1"/>
</dbReference>
<evidence type="ECO:0000313" key="11">
    <source>
        <dbReference type="EMBL" id="CAK5281870.1"/>
    </source>
</evidence>
<evidence type="ECO:0000259" key="10">
    <source>
        <dbReference type="Pfam" id="PF26138"/>
    </source>
</evidence>
<dbReference type="GO" id="GO:0005634">
    <property type="term" value="C:nucleus"/>
    <property type="evidence" value="ECO:0007669"/>
    <property type="project" value="UniProtKB-SubCell"/>
</dbReference>
<dbReference type="GO" id="GO:0046872">
    <property type="term" value="F:metal ion binding"/>
    <property type="evidence" value="ECO:0007669"/>
    <property type="project" value="UniProtKB-KW"/>
</dbReference>
<evidence type="ECO:0000256" key="5">
    <source>
        <dbReference type="ARBA" id="ARBA00022723"/>
    </source>
</evidence>
<reference evidence="11" key="1">
    <citation type="submission" date="2023-11" db="EMBL/GenBank/DDBJ databases">
        <authorList>
            <person name="De Vega J J."/>
            <person name="De Vega J J."/>
        </authorList>
    </citation>
    <scope>NUCLEOTIDE SEQUENCE</scope>
</reference>
<comment type="caution">
    <text evidence="11">The sequence shown here is derived from an EMBL/GenBank/DDBJ whole genome shotgun (WGS) entry which is preliminary data.</text>
</comment>
<evidence type="ECO:0000256" key="6">
    <source>
        <dbReference type="ARBA" id="ARBA00022801"/>
    </source>
</evidence>
<dbReference type="InterPro" id="IPR045249">
    <property type="entry name" value="HARBI1-like"/>
</dbReference>
<evidence type="ECO:0000256" key="8">
    <source>
        <dbReference type="SAM" id="Phobius"/>
    </source>
</evidence>
<accession>A0AAD2HVH7</accession>
<evidence type="ECO:0008006" key="13">
    <source>
        <dbReference type="Google" id="ProtNLM"/>
    </source>
</evidence>
<comment type="subcellular location">
    <subcellularLocation>
        <location evidence="2">Nucleus</location>
    </subcellularLocation>
</comment>
<keyword evidence="6" id="KW-0378">Hydrolase</keyword>
<evidence type="ECO:0000256" key="3">
    <source>
        <dbReference type="ARBA" id="ARBA00006958"/>
    </source>
</evidence>
<keyword evidence="5" id="KW-0479">Metal-binding</keyword>
<keyword evidence="12" id="KW-1185">Reference proteome</keyword>
<dbReference type="Pfam" id="PF13359">
    <property type="entry name" value="DDE_Tnp_4"/>
    <property type="match status" value="1"/>
</dbReference>
<keyword evidence="8" id="KW-1133">Transmembrane helix</keyword>
<gene>
    <name evidence="11" type="ORF">MYCIT1_LOCUS33192</name>
</gene>
<dbReference type="GO" id="GO:0016787">
    <property type="term" value="F:hydrolase activity"/>
    <property type="evidence" value="ECO:0007669"/>
    <property type="project" value="UniProtKB-KW"/>
</dbReference>
<name>A0AAD2HVH7_9AGAR</name>
<dbReference type="GO" id="GO:0004518">
    <property type="term" value="F:nuclease activity"/>
    <property type="evidence" value="ECO:0007669"/>
    <property type="project" value="UniProtKB-KW"/>
</dbReference>
<evidence type="ECO:0000256" key="7">
    <source>
        <dbReference type="ARBA" id="ARBA00023242"/>
    </source>
</evidence>
<dbReference type="Pfam" id="PF26138">
    <property type="entry name" value="DUF8040"/>
    <property type="match status" value="1"/>
</dbReference>
<dbReference type="InterPro" id="IPR027806">
    <property type="entry name" value="HARBI1_dom"/>
</dbReference>
<protein>
    <recommendedName>
        <fullName evidence="13">DDE Tnp4 domain-containing protein</fullName>
    </recommendedName>
</protein>
<organism evidence="11 12">
    <name type="scientific">Mycena citricolor</name>
    <dbReference type="NCBI Taxonomy" id="2018698"/>
    <lineage>
        <taxon>Eukaryota</taxon>
        <taxon>Fungi</taxon>
        <taxon>Dikarya</taxon>
        <taxon>Basidiomycota</taxon>
        <taxon>Agaricomycotina</taxon>
        <taxon>Agaricomycetes</taxon>
        <taxon>Agaricomycetidae</taxon>
        <taxon>Agaricales</taxon>
        <taxon>Marasmiineae</taxon>
        <taxon>Mycenaceae</taxon>
        <taxon>Mycena</taxon>
    </lineage>
</organism>
<dbReference type="Proteomes" id="UP001295794">
    <property type="component" value="Unassembled WGS sequence"/>
</dbReference>
<keyword evidence="8" id="KW-0472">Membrane</keyword>
<evidence type="ECO:0000256" key="1">
    <source>
        <dbReference type="ARBA" id="ARBA00001968"/>
    </source>
</evidence>
<dbReference type="PANTHER" id="PTHR22930">
    <property type="match status" value="1"/>
</dbReference>
<keyword evidence="8" id="KW-0812">Transmembrane</keyword>
<evidence type="ECO:0000259" key="9">
    <source>
        <dbReference type="Pfam" id="PF13359"/>
    </source>
</evidence>
<keyword evidence="7" id="KW-0539">Nucleus</keyword>
<proteinExistence type="inferred from homology"/>
<dbReference type="AlphaFoldDB" id="A0AAD2HVH7"/>
<feature type="domain" description="DDE Tnp4" evidence="9">
    <location>
        <begin position="202"/>
        <end position="326"/>
    </location>
</feature>
<evidence type="ECO:0000313" key="12">
    <source>
        <dbReference type="Proteomes" id="UP001295794"/>
    </source>
</evidence>
<keyword evidence="4" id="KW-0540">Nuclease</keyword>
<comment type="cofactor">
    <cofactor evidence="1">
        <name>a divalent metal cation</name>
        <dbReference type="ChEBI" id="CHEBI:60240"/>
    </cofactor>
</comment>
<evidence type="ECO:0000256" key="4">
    <source>
        <dbReference type="ARBA" id="ARBA00022722"/>
    </source>
</evidence>
<evidence type="ECO:0000256" key="2">
    <source>
        <dbReference type="ARBA" id="ARBA00004123"/>
    </source>
</evidence>
<dbReference type="InterPro" id="IPR058353">
    <property type="entry name" value="DUF8040"/>
</dbReference>
<feature type="transmembrane region" description="Helical" evidence="8">
    <location>
        <begin position="32"/>
        <end position="52"/>
    </location>
</feature>
<feature type="domain" description="DUF8040" evidence="10">
    <location>
        <begin position="58"/>
        <end position="152"/>
    </location>
</feature>
<sequence>MPVTRTKRVHRYQKQAAAKRDELQAVKSQRSALQMATLAVIFLTSTAFSLGIPVPMHTSVLSGLAWLDEILAGHPMRCSRALGMSAIQFCLLYGELLSMRAIEDSRYICGQEQLAIMVYWMVHGSSQWELQERFQRSGDTISRYVNRGLIALTDVFYQRYVCLPANKTLETICKNPRYYPFFCYCRGAVDGVHVLAYASADHLACHRDRHGLITQNVLATCDFSLRFLHAMPGYKGTAGDGLLFQVAHENGYTLEVGCFYLADAGFPNCDILMTPYCGVRYHLKEWRTGNQRPRNPQELFNLRHARLRNVIERSFGVIKRCFPILTSQ</sequence>